<evidence type="ECO:0000256" key="2">
    <source>
        <dbReference type="HAMAP-Rule" id="MF_00003"/>
    </source>
</evidence>
<dbReference type="SUPFAM" id="SSF89919">
    <property type="entry name" value="Ribosome-binding factor A, RbfA"/>
    <property type="match status" value="1"/>
</dbReference>
<dbReference type="InterPro" id="IPR015946">
    <property type="entry name" value="KH_dom-like_a/b"/>
</dbReference>
<sequence>MERINEFIKREICFLLQRETKDPRIGFVTVLSCSVTPDLTEARIYISVLGTKKQKADTMAGLDSAAPFMRSQLGKHIALRYTPKVTFFLDETEEKAARIEELLEKIKNP</sequence>
<comment type="subcellular location">
    <subcellularLocation>
        <location evidence="2">Cytoplasm</location>
    </subcellularLocation>
</comment>
<dbReference type="InterPro" id="IPR000238">
    <property type="entry name" value="RbfA"/>
</dbReference>
<dbReference type="Proteomes" id="UP000229307">
    <property type="component" value="Unassembled WGS sequence"/>
</dbReference>
<comment type="function">
    <text evidence="2">One of several proteins that assist in the late maturation steps of the functional core of the 30S ribosomal subunit. Associates with free 30S ribosomal subunits (but not with 30S subunits that are part of 70S ribosomes or polysomes). Required for efficient processing of 16S rRNA. May interact with the 5'-terminal helix region of 16S rRNA.</text>
</comment>
<dbReference type="GO" id="GO:0043024">
    <property type="term" value="F:ribosomal small subunit binding"/>
    <property type="evidence" value="ECO:0007669"/>
    <property type="project" value="TreeGrafter"/>
</dbReference>
<dbReference type="InterPro" id="IPR023799">
    <property type="entry name" value="RbfA_dom_sf"/>
</dbReference>
<evidence type="ECO:0000256" key="1">
    <source>
        <dbReference type="ARBA" id="ARBA00022517"/>
    </source>
</evidence>
<gene>
    <name evidence="2" type="primary">rbfA</name>
    <name evidence="3" type="ORF">COY52_08735</name>
</gene>
<dbReference type="PANTHER" id="PTHR33515:SF1">
    <property type="entry name" value="RIBOSOME-BINDING FACTOR A, CHLOROPLASTIC-RELATED"/>
    <property type="match status" value="1"/>
</dbReference>
<organism evidence="3 4">
    <name type="scientific">Candidatus Desantisbacteria bacterium CG_4_10_14_0_8_um_filter_48_22</name>
    <dbReference type="NCBI Taxonomy" id="1974543"/>
    <lineage>
        <taxon>Bacteria</taxon>
        <taxon>Candidatus Desantisiibacteriota</taxon>
    </lineage>
</organism>
<dbReference type="EMBL" id="PFMR01000229">
    <property type="protein sequence ID" value="PIZ15871.1"/>
    <property type="molecule type" value="Genomic_DNA"/>
</dbReference>
<comment type="subunit">
    <text evidence="2">Monomer. Binds 30S ribosomal subunits, but not 50S ribosomal subunits or 70S ribosomes.</text>
</comment>
<dbReference type="Pfam" id="PF02033">
    <property type="entry name" value="RBFA"/>
    <property type="match status" value="1"/>
</dbReference>
<keyword evidence="2" id="KW-0963">Cytoplasm</keyword>
<protein>
    <recommendedName>
        <fullName evidence="2">Ribosome-binding factor A</fullName>
    </recommendedName>
</protein>
<dbReference type="Gene3D" id="3.30.300.20">
    <property type="match status" value="1"/>
</dbReference>
<dbReference type="AlphaFoldDB" id="A0A2M7S8P4"/>
<proteinExistence type="inferred from homology"/>
<dbReference type="NCBIfam" id="TIGR00082">
    <property type="entry name" value="rbfA"/>
    <property type="match status" value="1"/>
</dbReference>
<dbReference type="PANTHER" id="PTHR33515">
    <property type="entry name" value="RIBOSOME-BINDING FACTOR A, CHLOROPLASTIC-RELATED"/>
    <property type="match status" value="1"/>
</dbReference>
<dbReference type="InterPro" id="IPR020053">
    <property type="entry name" value="Ribosome-bd_factorA_CS"/>
</dbReference>
<reference evidence="4" key="1">
    <citation type="submission" date="2017-09" db="EMBL/GenBank/DDBJ databases">
        <title>Depth-based differentiation of microbial function through sediment-hosted aquifers and enrichment of novel symbionts in the deep terrestrial subsurface.</title>
        <authorList>
            <person name="Probst A.J."/>
            <person name="Ladd B."/>
            <person name="Jarett J.K."/>
            <person name="Geller-Mcgrath D.E."/>
            <person name="Sieber C.M.K."/>
            <person name="Emerson J.B."/>
            <person name="Anantharaman K."/>
            <person name="Thomas B.C."/>
            <person name="Malmstrom R."/>
            <person name="Stieglmeier M."/>
            <person name="Klingl A."/>
            <person name="Woyke T."/>
            <person name="Ryan C.M."/>
            <person name="Banfield J.F."/>
        </authorList>
    </citation>
    <scope>NUCLEOTIDE SEQUENCE [LARGE SCALE GENOMIC DNA]</scope>
</reference>
<dbReference type="HAMAP" id="MF_00003">
    <property type="entry name" value="RbfA"/>
    <property type="match status" value="1"/>
</dbReference>
<accession>A0A2M7S8P4</accession>
<comment type="similarity">
    <text evidence="2">Belongs to the RbfA family.</text>
</comment>
<dbReference type="GO" id="GO:0030490">
    <property type="term" value="P:maturation of SSU-rRNA"/>
    <property type="evidence" value="ECO:0007669"/>
    <property type="project" value="UniProtKB-UniRule"/>
</dbReference>
<comment type="caution">
    <text evidence="3">The sequence shown here is derived from an EMBL/GenBank/DDBJ whole genome shotgun (WGS) entry which is preliminary data.</text>
</comment>
<name>A0A2M7S8P4_9BACT</name>
<dbReference type="PROSITE" id="PS01319">
    <property type="entry name" value="RBFA"/>
    <property type="match status" value="1"/>
</dbReference>
<evidence type="ECO:0000313" key="3">
    <source>
        <dbReference type="EMBL" id="PIZ15871.1"/>
    </source>
</evidence>
<keyword evidence="1 2" id="KW-0690">Ribosome biogenesis</keyword>
<dbReference type="GO" id="GO:0005829">
    <property type="term" value="C:cytosol"/>
    <property type="evidence" value="ECO:0007669"/>
    <property type="project" value="TreeGrafter"/>
</dbReference>
<evidence type="ECO:0000313" key="4">
    <source>
        <dbReference type="Proteomes" id="UP000229307"/>
    </source>
</evidence>